<keyword evidence="6" id="KW-0627">Porphyrin biosynthesis</keyword>
<dbReference type="GO" id="GO:0005737">
    <property type="term" value="C:cytoplasm"/>
    <property type="evidence" value="ECO:0007669"/>
    <property type="project" value="TreeGrafter"/>
</dbReference>
<dbReference type="PRINTS" id="PR00151">
    <property type="entry name" value="PORPHBDMNASE"/>
</dbReference>
<evidence type="ECO:0000256" key="3">
    <source>
        <dbReference type="ARBA" id="ARBA00005638"/>
    </source>
</evidence>
<gene>
    <name evidence="9" type="ORF">METZ01_LOCUS255871</name>
</gene>
<organism evidence="9">
    <name type="scientific">marine metagenome</name>
    <dbReference type="NCBI Taxonomy" id="408172"/>
    <lineage>
        <taxon>unclassified sequences</taxon>
        <taxon>metagenomes</taxon>
        <taxon>ecological metagenomes</taxon>
    </lineage>
</organism>
<reference evidence="9" key="1">
    <citation type="submission" date="2018-05" db="EMBL/GenBank/DDBJ databases">
        <authorList>
            <person name="Lanie J.A."/>
            <person name="Ng W.-L."/>
            <person name="Kazmierczak K.M."/>
            <person name="Andrzejewski T.M."/>
            <person name="Davidsen T.M."/>
            <person name="Wayne K.J."/>
            <person name="Tettelin H."/>
            <person name="Glass J.I."/>
            <person name="Rusch D."/>
            <person name="Podicherti R."/>
            <person name="Tsui H.-C.T."/>
            <person name="Winkler M.E."/>
        </authorList>
    </citation>
    <scope>NUCLEOTIDE SEQUENCE</scope>
</reference>
<proteinExistence type="inferred from homology"/>
<sequence>MPDTNTIRIATRGSALALAQANMIFAQCRKTFPGLSFEIKVLKTTGDKLQSKGVKPGQILPKGLFTKELEVALVKNRADLAVHSLKDLPTELPAGLTLGAITRREDPREV</sequence>
<evidence type="ECO:0000256" key="7">
    <source>
        <dbReference type="ARBA" id="ARBA00048169"/>
    </source>
</evidence>
<feature type="non-terminal residue" evidence="9">
    <location>
        <position position="110"/>
    </location>
</feature>
<keyword evidence="5" id="KW-0808">Transferase</keyword>
<dbReference type="GO" id="GO:0006783">
    <property type="term" value="P:heme biosynthetic process"/>
    <property type="evidence" value="ECO:0007669"/>
    <property type="project" value="TreeGrafter"/>
</dbReference>
<evidence type="ECO:0000259" key="8">
    <source>
        <dbReference type="Pfam" id="PF01379"/>
    </source>
</evidence>
<dbReference type="EMBL" id="UINC01069554">
    <property type="protein sequence ID" value="SVC03017.1"/>
    <property type="molecule type" value="Genomic_DNA"/>
</dbReference>
<name>A0A382IV13_9ZZZZ</name>
<evidence type="ECO:0000256" key="5">
    <source>
        <dbReference type="ARBA" id="ARBA00022679"/>
    </source>
</evidence>
<dbReference type="PANTHER" id="PTHR11557">
    <property type="entry name" value="PORPHOBILINOGEN DEAMINASE"/>
    <property type="match status" value="1"/>
</dbReference>
<dbReference type="InterPro" id="IPR000860">
    <property type="entry name" value="HemC"/>
</dbReference>
<dbReference type="PANTHER" id="PTHR11557:SF0">
    <property type="entry name" value="PORPHOBILINOGEN DEAMINASE"/>
    <property type="match status" value="1"/>
</dbReference>
<dbReference type="GO" id="GO:0004418">
    <property type="term" value="F:hydroxymethylbilane synthase activity"/>
    <property type="evidence" value="ECO:0007669"/>
    <property type="project" value="UniProtKB-EC"/>
</dbReference>
<dbReference type="EC" id="2.5.1.61" evidence="4"/>
<evidence type="ECO:0000256" key="4">
    <source>
        <dbReference type="ARBA" id="ARBA00012655"/>
    </source>
</evidence>
<evidence type="ECO:0000256" key="2">
    <source>
        <dbReference type="ARBA" id="ARBA00004735"/>
    </source>
</evidence>
<evidence type="ECO:0000313" key="9">
    <source>
        <dbReference type="EMBL" id="SVC03017.1"/>
    </source>
</evidence>
<comment type="pathway">
    <text evidence="2">Porphyrin-containing compound metabolism; protoporphyrin-IX biosynthesis; coproporphyrinogen-III from 5-aminolevulinate: step 2/4.</text>
</comment>
<accession>A0A382IV13</accession>
<evidence type="ECO:0000256" key="1">
    <source>
        <dbReference type="ARBA" id="ARBA00002869"/>
    </source>
</evidence>
<dbReference type="SUPFAM" id="SSF53850">
    <property type="entry name" value="Periplasmic binding protein-like II"/>
    <property type="match status" value="1"/>
</dbReference>
<protein>
    <recommendedName>
        <fullName evidence="4">hydroxymethylbilane synthase</fullName>
        <ecNumber evidence="4">2.5.1.61</ecNumber>
    </recommendedName>
</protein>
<comment type="catalytic activity">
    <reaction evidence="7">
        <text>4 porphobilinogen + H2O = hydroxymethylbilane + 4 NH4(+)</text>
        <dbReference type="Rhea" id="RHEA:13185"/>
        <dbReference type="ChEBI" id="CHEBI:15377"/>
        <dbReference type="ChEBI" id="CHEBI:28938"/>
        <dbReference type="ChEBI" id="CHEBI:57845"/>
        <dbReference type="ChEBI" id="CHEBI:58126"/>
        <dbReference type="EC" id="2.5.1.61"/>
    </reaction>
</comment>
<dbReference type="Pfam" id="PF01379">
    <property type="entry name" value="Porphobil_deam"/>
    <property type="match status" value="1"/>
</dbReference>
<comment type="similarity">
    <text evidence="3">Belongs to the HMBS family.</text>
</comment>
<feature type="domain" description="Porphobilinogen deaminase N-terminal" evidence="8">
    <location>
        <begin position="7"/>
        <end position="110"/>
    </location>
</feature>
<dbReference type="Gene3D" id="3.40.190.10">
    <property type="entry name" value="Periplasmic binding protein-like II"/>
    <property type="match status" value="1"/>
</dbReference>
<dbReference type="InterPro" id="IPR022417">
    <property type="entry name" value="Porphobilin_deaminase_N"/>
</dbReference>
<evidence type="ECO:0000256" key="6">
    <source>
        <dbReference type="ARBA" id="ARBA00023244"/>
    </source>
</evidence>
<comment type="function">
    <text evidence="1">Tetrapolymerization of the monopyrrole PBG into the hydroxymethylbilane pre-uroporphyrinogen in several discrete steps.</text>
</comment>
<dbReference type="FunFam" id="3.40.190.10:FF:000086">
    <property type="entry name" value="Probable porphobilinogen deaminase"/>
    <property type="match status" value="1"/>
</dbReference>
<dbReference type="AlphaFoldDB" id="A0A382IV13"/>